<protein>
    <submittedName>
        <fullName evidence="2">Amphiphysin isoform X5</fullName>
    </submittedName>
</protein>
<evidence type="ECO:0000313" key="2">
    <source>
        <dbReference type="RefSeq" id="XP_073921453.1"/>
    </source>
</evidence>
<evidence type="ECO:0000313" key="1">
    <source>
        <dbReference type="Proteomes" id="UP001732720"/>
    </source>
</evidence>
<reference evidence="2" key="1">
    <citation type="submission" date="2025-08" db="UniProtKB">
        <authorList>
            <consortium name="RefSeq"/>
        </authorList>
    </citation>
    <scope>IDENTIFICATION</scope>
</reference>
<dbReference type="Proteomes" id="UP001732720">
    <property type="component" value="Chromosome 2"/>
</dbReference>
<sequence>MADIKTGIFAKNVQKRLNRAQEKVLQKLGKADETKDEQFEEYVQNFKRQEAEGTRLQRELRGYLAAIKGMQEASMKLTESLHEVYEPDWYGREDVKMVGEKCDVLWEDFHQKLVDGSLLTLDTYLGQFPDIKNRIAKRSRKLVDYDSARHHLEALQSSKRKDESRISKAEEEFQKAQKVFEEFNVDLQEELPSLWSRRVGFYVNTFKNVSSLEAKFHKEIAVLCHKLYEVMTKLGDQHADKAFTIQGAPSDSGPLRIAKTPSPPEEVSPLPSPTASPNHTLAPASPAPVRPRSPSQTRKGPPVPPLPKVTPTKELQQENIINFFEDNFVPEISVTTPSQNDIPEVKKEETLLDLDFDPFKPEVAPVGSAGVTHSPMSQTLPWDLWTTSTDLAQPASGGSFNGFTQDTSLFAMQADQSMVSSLVLPGTDADVAVGPSVSAEGALVEEAEAEKAALPVGEGGKLEEAIIDTETTEVVDSDRPQSAETEAAAAPQVIPSVVIEPASNHEEEGDHEIGEIKEATKDVDPVVSTGETQELATDQKPLEDLHAVPPAPAGAVDQFASAGEATQDVPPGFLYKVETLHDFEAANSDELNLQRGDVVLVVPSDSEADQDAGWLVGVKESDWLQYRDLATYKGLFPENFTRRLE</sequence>
<proteinExistence type="predicted"/>
<keyword evidence="1" id="KW-1185">Reference proteome</keyword>
<organism evidence="1 2">
    <name type="scientific">Castor canadensis</name>
    <name type="common">American beaver</name>
    <dbReference type="NCBI Taxonomy" id="51338"/>
    <lineage>
        <taxon>Eukaryota</taxon>
        <taxon>Metazoa</taxon>
        <taxon>Chordata</taxon>
        <taxon>Craniata</taxon>
        <taxon>Vertebrata</taxon>
        <taxon>Euteleostomi</taxon>
        <taxon>Mammalia</taxon>
        <taxon>Eutheria</taxon>
        <taxon>Euarchontoglires</taxon>
        <taxon>Glires</taxon>
        <taxon>Rodentia</taxon>
        <taxon>Castorimorpha</taxon>
        <taxon>Castoridae</taxon>
        <taxon>Castor</taxon>
    </lineage>
</organism>
<accession>A0AC58LWA9</accession>
<dbReference type="RefSeq" id="XP_073921453.1">
    <property type="nucleotide sequence ID" value="XM_074065352.1"/>
</dbReference>
<name>A0AC58LWA9_CASCN</name>
<gene>
    <name evidence="2" type="primary">Amph</name>
</gene>